<feature type="compositionally biased region" description="Pro residues" evidence="1">
    <location>
        <begin position="1"/>
        <end position="10"/>
    </location>
</feature>
<organism evidence="2 3">
    <name type="scientific">Liparis tanakae</name>
    <name type="common">Tanaka's snailfish</name>
    <dbReference type="NCBI Taxonomy" id="230148"/>
    <lineage>
        <taxon>Eukaryota</taxon>
        <taxon>Metazoa</taxon>
        <taxon>Chordata</taxon>
        <taxon>Craniata</taxon>
        <taxon>Vertebrata</taxon>
        <taxon>Euteleostomi</taxon>
        <taxon>Actinopterygii</taxon>
        <taxon>Neopterygii</taxon>
        <taxon>Teleostei</taxon>
        <taxon>Neoteleostei</taxon>
        <taxon>Acanthomorphata</taxon>
        <taxon>Eupercaria</taxon>
        <taxon>Perciformes</taxon>
        <taxon>Cottioidei</taxon>
        <taxon>Cottales</taxon>
        <taxon>Liparidae</taxon>
        <taxon>Liparis</taxon>
    </lineage>
</organism>
<accession>A0A4Z2EV65</accession>
<sequence length="230" mass="23991">MDPTASPPVPSLLSTGDLEEGVPEAPGAVCIGGQILPKTRIREETRILGWAQPDPGVPMEVGINPRPSRGLQPIIEDPVELRVGGKNVGRRGGVFGRAQGRGFWLPSGFPKAILDVIPDTVPETQLTGSSPVELGSSMESLCIEEGTPPRASAEITPPPTPVLGGPGGRTYAQVVAQGEPRSWTYQVGLTGSGGPGRVGIPGVPNKVPGARSQEGVKKYKRKTDSRSLSL</sequence>
<dbReference type="AlphaFoldDB" id="A0A4Z2EV65"/>
<protein>
    <submittedName>
        <fullName evidence="2">Uncharacterized protein</fullName>
    </submittedName>
</protein>
<comment type="caution">
    <text evidence="2">The sequence shown here is derived from an EMBL/GenBank/DDBJ whole genome shotgun (WGS) entry which is preliminary data.</text>
</comment>
<feature type="compositionally biased region" description="Basic and acidic residues" evidence="1">
    <location>
        <begin position="214"/>
        <end position="230"/>
    </location>
</feature>
<reference evidence="2 3" key="1">
    <citation type="submission" date="2019-03" db="EMBL/GenBank/DDBJ databases">
        <title>First draft genome of Liparis tanakae, snailfish: a comprehensive survey of snailfish specific genes.</title>
        <authorList>
            <person name="Kim W."/>
            <person name="Song I."/>
            <person name="Jeong J.-H."/>
            <person name="Kim D."/>
            <person name="Kim S."/>
            <person name="Ryu S."/>
            <person name="Song J.Y."/>
            <person name="Lee S.K."/>
        </authorList>
    </citation>
    <scope>NUCLEOTIDE SEQUENCE [LARGE SCALE GENOMIC DNA]</scope>
    <source>
        <tissue evidence="2">Muscle</tissue>
    </source>
</reference>
<name>A0A4Z2EV65_9TELE</name>
<evidence type="ECO:0000256" key="1">
    <source>
        <dbReference type="SAM" id="MobiDB-lite"/>
    </source>
</evidence>
<feature type="region of interest" description="Disordered" evidence="1">
    <location>
        <begin position="187"/>
        <end position="230"/>
    </location>
</feature>
<feature type="compositionally biased region" description="Gly residues" evidence="1">
    <location>
        <begin position="190"/>
        <end position="199"/>
    </location>
</feature>
<dbReference type="EMBL" id="SRLO01002525">
    <property type="protein sequence ID" value="TNN32728.1"/>
    <property type="molecule type" value="Genomic_DNA"/>
</dbReference>
<proteinExistence type="predicted"/>
<evidence type="ECO:0000313" key="3">
    <source>
        <dbReference type="Proteomes" id="UP000314294"/>
    </source>
</evidence>
<keyword evidence="3" id="KW-1185">Reference proteome</keyword>
<dbReference type="Proteomes" id="UP000314294">
    <property type="component" value="Unassembled WGS sequence"/>
</dbReference>
<feature type="region of interest" description="Disordered" evidence="1">
    <location>
        <begin position="1"/>
        <end position="20"/>
    </location>
</feature>
<evidence type="ECO:0000313" key="2">
    <source>
        <dbReference type="EMBL" id="TNN32728.1"/>
    </source>
</evidence>
<gene>
    <name evidence="2" type="ORF">EYF80_057108</name>
</gene>